<dbReference type="FunFam" id="1.10.10.790:FF:000002">
    <property type="entry name" value="Splicing factor 3A subunit 1"/>
    <property type="match status" value="1"/>
</dbReference>
<feature type="domain" description="SURP motif" evidence="8">
    <location>
        <begin position="37"/>
        <end position="79"/>
    </location>
</feature>
<comment type="subcellular location">
    <subcellularLocation>
        <location evidence="1">Nucleus</location>
    </subcellularLocation>
</comment>
<keyword evidence="4" id="KW-0677">Repeat</keyword>
<dbReference type="STRING" id="101127.A0A1X2GJ78"/>
<keyword evidence="10" id="KW-1185">Reference proteome</keyword>
<evidence type="ECO:0000259" key="8">
    <source>
        <dbReference type="PROSITE" id="PS50128"/>
    </source>
</evidence>
<feature type="region of interest" description="Disordered" evidence="7">
    <location>
        <begin position="1"/>
        <end position="32"/>
    </location>
</feature>
<reference evidence="9 10" key="1">
    <citation type="submission" date="2016-07" db="EMBL/GenBank/DDBJ databases">
        <title>Pervasive Adenine N6-methylation of Active Genes in Fungi.</title>
        <authorList>
            <consortium name="DOE Joint Genome Institute"/>
            <person name="Mondo S.J."/>
            <person name="Dannebaum R.O."/>
            <person name="Kuo R.C."/>
            <person name="Labutti K."/>
            <person name="Haridas S."/>
            <person name="Kuo A."/>
            <person name="Salamov A."/>
            <person name="Ahrendt S.R."/>
            <person name="Lipzen A."/>
            <person name="Sullivan W."/>
            <person name="Andreopoulos W.B."/>
            <person name="Clum A."/>
            <person name="Lindquist E."/>
            <person name="Daum C."/>
            <person name="Ramamoorthy G.K."/>
            <person name="Gryganskyi A."/>
            <person name="Culley D."/>
            <person name="Magnuson J.K."/>
            <person name="James T.Y."/>
            <person name="O'Malley M.A."/>
            <person name="Stajich J.E."/>
            <person name="Spatafora J.W."/>
            <person name="Visel A."/>
            <person name="Grigoriev I.V."/>
        </authorList>
    </citation>
    <scope>NUCLEOTIDE SEQUENCE [LARGE SCALE GENOMIC DNA]</scope>
    <source>
        <strain evidence="9 10">NRRL 3301</strain>
    </source>
</reference>
<sequence>MASTNVQATPMDVDQPSNGTNLEATGLIYPPPDIRKKVDKVAELLWNKGAQLENKIRENERHNPLFSFLNPTDPFHAYYQYKLRQAKEAAENGTPFSSTDASTPQAYDAPPESSTPSQPIAPPEPPMFEFSTPMPAMSAKDLDIIKLTARFAARNGRQFISQLAQRESRNYQFDFLRPNHSLFPYFTELIKQYSKLLVPSATIQADLTSKQSKTIMLDRIRQRMEWTVWSEQEKKKKQEEDEKERLAYATIEWHDFVVVETIEFTTEDEKSTLPAPMSLAELENMSLAQKHMAALSDSVGELPDFAAYEKQLNDELGEPSMAQQQQEESAVQVQPPPPSGAAPIKIRTDYKPKIQSRAQAAEETVLCPRCHQSVLASEMAEHMRIELLDPQWKEQKNAALAKNRGTNLVQDDAAVANVLKNLSAHRADSYGNDDSANQQNDPSQPFMNQLPMLPETRRATEDLDEHTKRQRVEHHT</sequence>
<dbReference type="SMART" id="SM00648">
    <property type="entry name" value="SWAP"/>
    <property type="match status" value="2"/>
</dbReference>
<dbReference type="PANTHER" id="PTHR15316">
    <property type="entry name" value="SPLICEOSOME ASSOCIATED PROTEIN 114/SWAP SPLICING FACTOR-RELATED"/>
    <property type="match status" value="1"/>
</dbReference>
<evidence type="ECO:0000256" key="6">
    <source>
        <dbReference type="ARBA" id="ARBA00023242"/>
    </source>
</evidence>
<dbReference type="Proteomes" id="UP000242146">
    <property type="component" value="Unassembled WGS sequence"/>
</dbReference>
<evidence type="ECO:0000313" key="10">
    <source>
        <dbReference type="Proteomes" id="UP000242146"/>
    </source>
</evidence>
<dbReference type="SUPFAM" id="SSF109905">
    <property type="entry name" value="Surp module (SWAP domain)"/>
    <property type="match status" value="2"/>
</dbReference>
<dbReference type="InterPro" id="IPR045146">
    <property type="entry name" value="SF3A1"/>
</dbReference>
<name>A0A1X2GJ78_9FUNG</name>
<dbReference type="GO" id="GO:0045292">
    <property type="term" value="P:mRNA cis splicing, via spliceosome"/>
    <property type="evidence" value="ECO:0007669"/>
    <property type="project" value="InterPro"/>
</dbReference>
<dbReference type="GO" id="GO:0003723">
    <property type="term" value="F:RNA binding"/>
    <property type="evidence" value="ECO:0007669"/>
    <property type="project" value="InterPro"/>
</dbReference>
<keyword evidence="3" id="KW-0747">Spliceosome</keyword>
<dbReference type="PANTHER" id="PTHR15316:SF1">
    <property type="entry name" value="SPLICING FACTOR 3A SUBUNIT 1"/>
    <property type="match status" value="1"/>
</dbReference>
<dbReference type="GO" id="GO:0071013">
    <property type="term" value="C:catalytic step 2 spliceosome"/>
    <property type="evidence" value="ECO:0007669"/>
    <property type="project" value="TreeGrafter"/>
</dbReference>
<keyword evidence="6" id="KW-0539">Nucleus</keyword>
<evidence type="ECO:0000256" key="4">
    <source>
        <dbReference type="ARBA" id="ARBA00022737"/>
    </source>
</evidence>
<gene>
    <name evidence="9" type="ORF">DM01DRAFT_1335352</name>
</gene>
<dbReference type="Gene3D" id="1.10.10.790">
    <property type="entry name" value="Surp module"/>
    <property type="match status" value="2"/>
</dbReference>
<feature type="compositionally biased region" description="Low complexity" evidence="7">
    <location>
        <begin position="318"/>
        <end position="333"/>
    </location>
</feature>
<comment type="caution">
    <text evidence="9">The sequence shown here is derived from an EMBL/GenBank/DDBJ whole genome shotgun (WGS) entry which is preliminary data.</text>
</comment>
<dbReference type="PROSITE" id="PS50128">
    <property type="entry name" value="SURP"/>
    <property type="match status" value="2"/>
</dbReference>
<dbReference type="InterPro" id="IPR035967">
    <property type="entry name" value="SWAP/Surp_sf"/>
</dbReference>
<feature type="compositionally biased region" description="Polar residues" evidence="7">
    <location>
        <begin position="432"/>
        <end position="447"/>
    </location>
</feature>
<dbReference type="InterPro" id="IPR000061">
    <property type="entry name" value="Surp"/>
</dbReference>
<organism evidence="9 10">
    <name type="scientific">Hesseltinella vesiculosa</name>
    <dbReference type="NCBI Taxonomy" id="101127"/>
    <lineage>
        <taxon>Eukaryota</taxon>
        <taxon>Fungi</taxon>
        <taxon>Fungi incertae sedis</taxon>
        <taxon>Mucoromycota</taxon>
        <taxon>Mucoromycotina</taxon>
        <taxon>Mucoromycetes</taxon>
        <taxon>Mucorales</taxon>
        <taxon>Cunninghamellaceae</taxon>
        <taxon>Hesseltinella</taxon>
    </lineage>
</organism>
<feature type="region of interest" description="Disordered" evidence="7">
    <location>
        <begin position="89"/>
        <end position="125"/>
    </location>
</feature>
<feature type="region of interest" description="Disordered" evidence="7">
    <location>
        <begin position="317"/>
        <end position="345"/>
    </location>
</feature>
<keyword evidence="5" id="KW-0508">mRNA splicing</keyword>
<dbReference type="Pfam" id="PF01805">
    <property type="entry name" value="Surp"/>
    <property type="match status" value="2"/>
</dbReference>
<dbReference type="Pfam" id="PF12230">
    <property type="entry name" value="PRP21_like_P"/>
    <property type="match status" value="1"/>
</dbReference>
<dbReference type="OrthoDB" id="447637at2759"/>
<dbReference type="InterPro" id="IPR022030">
    <property type="entry name" value="SF3A1_dom"/>
</dbReference>
<evidence type="ECO:0000256" key="1">
    <source>
        <dbReference type="ARBA" id="ARBA00004123"/>
    </source>
</evidence>
<keyword evidence="2" id="KW-0507">mRNA processing</keyword>
<feature type="compositionally biased region" description="Basic and acidic residues" evidence="7">
    <location>
        <begin position="455"/>
        <end position="467"/>
    </location>
</feature>
<dbReference type="FunFam" id="1.10.10.790:FF:000001">
    <property type="entry name" value="Splicing factor 3a, subunit 1"/>
    <property type="match status" value="1"/>
</dbReference>
<evidence type="ECO:0000256" key="7">
    <source>
        <dbReference type="SAM" id="MobiDB-lite"/>
    </source>
</evidence>
<evidence type="ECO:0000313" key="9">
    <source>
        <dbReference type="EMBL" id="ORX55056.1"/>
    </source>
</evidence>
<evidence type="ECO:0000256" key="3">
    <source>
        <dbReference type="ARBA" id="ARBA00022728"/>
    </source>
</evidence>
<feature type="region of interest" description="Disordered" evidence="7">
    <location>
        <begin position="427"/>
        <end position="476"/>
    </location>
</feature>
<protein>
    <recommendedName>
        <fullName evidence="8">SURP motif domain-containing protein</fullName>
    </recommendedName>
</protein>
<feature type="compositionally biased region" description="Polar residues" evidence="7">
    <location>
        <begin position="94"/>
        <end position="105"/>
    </location>
</feature>
<proteinExistence type="predicted"/>
<dbReference type="GO" id="GO:0000381">
    <property type="term" value="P:regulation of alternative mRNA splicing, via spliceosome"/>
    <property type="evidence" value="ECO:0007669"/>
    <property type="project" value="TreeGrafter"/>
</dbReference>
<evidence type="ECO:0000256" key="2">
    <source>
        <dbReference type="ARBA" id="ARBA00022664"/>
    </source>
</evidence>
<dbReference type="GO" id="GO:0005686">
    <property type="term" value="C:U2 snRNP"/>
    <property type="evidence" value="ECO:0007669"/>
    <property type="project" value="EnsemblFungi"/>
</dbReference>
<feature type="domain" description="SURP motif" evidence="8">
    <location>
        <begin position="144"/>
        <end position="186"/>
    </location>
</feature>
<evidence type="ECO:0000256" key="5">
    <source>
        <dbReference type="ARBA" id="ARBA00023187"/>
    </source>
</evidence>
<dbReference type="GO" id="GO:0071004">
    <property type="term" value="C:U2-type prespliceosome"/>
    <property type="evidence" value="ECO:0007669"/>
    <property type="project" value="TreeGrafter"/>
</dbReference>
<dbReference type="AlphaFoldDB" id="A0A1X2GJ78"/>
<dbReference type="EMBL" id="MCGT01000012">
    <property type="protein sequence ID" value="ORX55056.1"/>
    <property type="molecule type" value="Genomic_DNA"/>
</dbReference>
<accession>A0A1X2GJ78</accession>